<evidence type="ECO:0000313" key="1">
    <source>
        <dbReference type="EMBL" id="DAF57021.1"/>
    </source>
</evidence>
<reference evidence="1" key="1">
    <citation type="journal article" date="2021" name="Proc. Natl. Acad. Sci. U.S.A.">
        <title>A Catalog of Tens of Thousands of Viruses from Human Metagenomes Reveals Hidden Associations with Chronic Diseases.</title>
        <authorList>
            <person name="Tisza M.J."/>
            <person name="Buck C.B."/>
        </authorList>
    </citation>
    <scope>NUCLEOTIDE SEQUENCE</scope>
    <source>
        <strain evidence="1">CtB242</strain>
    </source>
</reference>
<dbReference type="EMBL" id="BK032726">
    <property type="protein sequence ID" value="DAF57021.1"/>
    <property type="molecule type" value="Genomic_DNA"/>
</dbReference>
<accession>A0A8S5T125</accession>
<protein>
    <submittedName>
        <fullName evidence="1">Uncharacterized protein</fullName>
    </submittedName>
</protein>
<sequence>MNKTGAGFRPLFVKYDGKCYTTTGSSARR</sequence>
<organism evidence="1">
    <name type="scientific">Siphoviridae sp. ctB242</name>
    <dbReference type="NCBI Taxonomy" id="2827800"/>
    <lineage>
        <taxon>Viruses</taxon>
        <taxon>Duplodnaviria</taxon>
        <taxon>Heunggongvirae</taxon>
        <taxon>Uroviricota</taxon>
        <taxon>Caudoviricetes</taxon>
    </lineage>
</organism>
<proteinExistence type="predicted"/>
<name>A0A8S5T125_9CAUD</name>